<sequence>MARKIEEIQQSILFAKNTEKELDDLTTNSKTAIWQLWIYIVSVAVWTLETLFDKHKAEVNDALAQLKPHSPRWYRNKALAFQDGFALIQDSDVFRSDYYDIATDKWIPATEEEIRNSKIIKYSAVTESAVESRLIIKIATEINNELSPISNDKKNNFEKYINEIKDAGVRVTVVNYEPDILKLQLKIYRNPLVLDGNGTLVLTGAGVGGNPVKDAIRQYMKDLPFNGELILAHLVDKLQKIEGVEIPHIEGASTRWIDSSSGVYGNFTGVDVKKIPSSGYFKVIFADELNPDDPEYPQKFENSSTIEYVV</sequence>
<dbReference type="RefSeq" id="WP_072410361.1">
    <property type="nucleotide sequence ID" value="NZ_FPKW01000008.1"/>
</dbReference>
<dbReference type="AlphaFoldDB" id="A0A1K2IRZ8"/>
<dbReference type="EMBL" id="FPKW01000008">
    <property type="protein sequence ID" value="SFZ95143.1"/>
    <property type="molecule type" value="Genomic_DNA"/>
</dbReference>
<evidence type="ECO:0000313" key="2">
    <source>
        <dbReference type="Proteomes" id="UP000182034"/>
    </source>
</evidence>
<dbReference type="STRING" id="1612149.SAMN05216324_108166"/>
<evidence type="ECO:0008006" key="3">
    <source>
        <dbReference type="Google" id="ProtNLM"/>
    </source>
</evidence>
<accession>A0A1K2IRZ8</accession>
<proteinExistence type="predicted"/>
<gene>
    <name evidence="1" type="ORF">SAMN05216324_108166</name>
</gene>
<evidence type="ECO:0000313" key="1">
    <source>
        <dbReference type="EMBL" id="SFZ95143.1"/>
    </source>
</evidence>
<protein>
    <recommendedName>
        <fullName evidence="3">Nucleotidyltransferase</fullName>
    </recommendedName>
</protein>
<name>A0A1K2IRZ8_9FLAO</name>
<organism evidence="1 2">
    <name type="scientific">Chryseobacterium limigenitum</name>
    <dbReference type="NCBI Taxonomy" id="1612149"/>
    <lineage>
        <taxon>Bacteria</taxon>
        <taxon>Pseudomonadati</taxon>
        <taxon>Bacteroidota</taxon>
        <taxon>Flavobacteriia</taxon>
        <taxon>Flavobacteriales</taxon>
        <taxon>Weeksellaceae</taxon>
        <taxon>Chryseobacterium group</taxon>
        <taxon>Chryseobacterium</taxon>
    </lineage>
</organism>
<reference evidence="2" key="1">
    <citation type="submission" date="2016-10" db="EMBL/GenBank/DDBJ databases">
        <authorList>
            <person name="Varghese N."/>
            <person name="Submissions S."/>
        </authorList>
    </citation>
    <scope>NUCLEOTIDE SEQUENCE [LARGE SCALE GENOMIC DNA]</scope>
    <source>
        <strain evidence="2">SUR2</strain>
    </source>
</reference>
<keyword evidence="2" id="KW-1185">Reference proteome</keyword>
<dbReference type="Proteomes" id="UP000182034">
    <property type="component" value="Unassembled WGS sequence"/>
</dbReference>